<reference evidence="1" key="1">
    <citation type="journal article" date="2020" name="Stud. Mycol.">
        <title>101 Dothideomycetes genomes: a test case for predicting lifestyles and emergence of pathogens.</title>
        <authorList>
            <person name="Haridas S."/>
            <person name="Albert R."/>
            <person name="Binder M."/>
            <person name="Bloem J."/>
            <person name="Labutti K."/>
            <person name="Salamov A."/>
            <person name="Andreopoulos B."/>
            <person name="Baker S."/>
            <person name="Barry K."/>
            <person name="Bills G."/>
            <person name="Bluhm B."/>
            <person name="Cannon C."/>
            <person name="Castanera R."/>
            <person name="Culley D."/>
            <person name="Daum C."/>
            <person name="Ezra D."/>
            <person name="Gonzalez J."/>
            <person name="Henrissat B."/>
            <person name="Kuo A."/>
            <person name="Liang C."/>
            <person name="Lipzen A."/>
            <person name="Lutzoni F."/>
            <person name="Magnuson J."/>
            <person name="Mondo S."/>
            <person name="Nolan M."/>
            <person name="Ohm R."/>
            <person name="Pangilinan J."/>
            <person name="Park H.-J."/>
            <person name="Ramirez L."/>
            <person name="Alfaro M."/>
            <person name="Sun H."/>
            <person name="Tritt A."/>
            <person name="Yoshinaga Y."/>
            <person name="Zwiers L.-H."/>
            <person name="Turgeon B."/>
            <person name="Goodwin S."/>
            <person name="Spatafora J."/>
            <person name="Crous P."/>
            <person name="Grigoriev I."/>
        </authorList>
    </citation>
    <scope>NUCLEOTIDE SEQUENCE</scope>
    <source>
        <strain evidence="1">Tuck. ex Michener</strain>
    </source>
</reference>
<sequence length="68" mass="7798">MVAGTKIGERYFACEGPGTAMFDDVTPDPCNRVDSLLNALGARARDRVPSQWHMQQGYFERHRKVRTW</sequence>
<accession>A0A6A6H5H3</accession>
<evidence type="ECO:0000313" key="1">
    <source>
        <dbReference type="EMBL" id="KAF2233068.1"/>
    </source>
</evidence>
<dbReference type="EMBL" id="ML991810">
    <property type="protein sequence ID" value="KAF2233068.1"/>
    <property type="molecule type" value="Genomic_DNA"/>
</dbReference>
<dbReference type="AlphaFoldDB" id="A0A6A6H5H3"/>
<gene>
    <name evidence="1" type="ORF">EV356DRAFT_504561</name>
</gene>
<keyword evidence="2" id="KW-1185">Reference proteome</keyword>
<organism evidence="1 2">
    <name type="scientific">Viridothelium virens</name>
    <name type="common">Speckled blister lichen</name>
    <name type="synonym">Trypethelium virens</name>
    <dbReference type="NCBI Taxonomy" id="1048519"/>
    <lineage>
        <taxon>Eukaryota</taxon>
        <taxon>Fungi</taxon>
        <taxon>Dikarya</taxon>
        <taxon>Ascomycota</taxon>
        <taxon>Pezizomycotina</taxon>
        <taxon>Dothideomycetes</taxon>
        <taxon>Dothideomycetes incertae sedis</taxon>
        <taxon>Trypetheliales</taxon>
        <taxon>Trypetheliaceae</taxon>
        <taxon>Viridothelium</taxon>
    </lineage>
</organism>
<proteinExistence type="predicted"/>
<protein>
    <submittedName>
        <fullName evidence="1">Uncharacterized protein</fullName>
    </submittedName>
</protein>
<dbReference type="Proteomes" id="UP000800092">
    <property type="component" value="Unassembled WGS sequence"/>
</dbReference>
<name>A0A6A6H5H3_VIRVR</name>
<evidence type="ECO:0000313" key="2">
    <source>
        <dbReference type="Proteomes" id="UP000800092"/>
    </source>
</evidence>